<protein>
    <submittedName>
        <fullName evidence="1">Uncharacterized protein</fullName>
    </submittedName>
</protein>
<keyword evidence="2" id="KW-1185">Reference proteome</keyword>
<organism evidence="1 2">
    <name type="scientific">Orchesella cincta</name>
    <name type="common">Springtail</name>
    <name type="synonym">Podura cincta</name>
    <dbReference type="NCBI Taxonomy" id="48709"/>
    <lineage>
        <taxon>Eukaryota</taxon>
        <taxon>Metazoa</taxon>
        <taxon>Ecdysozoa</taxon>
        <taxon>Arthropoda</taxon>
        <taxon>Hexapoda</taxon>
        <taxon>Collembola</taxon>
        <taxon>Entomobryomorpha</taxon>
        <taxon>Entomobryoidea</taxon>
        <taxon>Orchesellidae</taxon>
        <taxon>Orchesellinae</taxon>
        <taxon>Orchesella</taxon>
    </lineage>
</organism>
<proteinExistence type="predicted"/>
<dbReference type="EMBL" id="LJIJ01001766">
    <property type="protein sequence ID" value="ODM90854.1"/>
    <property type="molecule type" value="Genomic_DNA"/>
</dbReference>
<gene>
    <name evidence="1" type="ORF">Ocin01_15828</name>
</gene>
<sequence>MHTLLLLSMFINTDRSSLPKISVRVSNSQSSRQQFYMVASHISAYNTFNIIKCL</sequence>
<name>A0A1D2MDB5_ORCCI</name>
<reference evidence="1 2" key="1">
    <citation type="journal article" date="2016" name="Genome Biol. Evol.">
        <title>Gene Family Evolution Reflects Adaptation to Soil Environmental Stressors in the Genome of the Collembolan Orchesella cincta.</title>
        <authorList>
            <person name="Faddeeva-Vakhrusheva A."/>
            <person name="Derks M.F."/>
            <person name="Anvar S.Y."/>
            <person name="Agamennone V."/>
            <person name="Suring W."/>
            <person name="Smit S."/>
            <person name="van Straalen N.M."/>
            <person name="Roelofs D."/>
        </authorList>
    </citation>
    <scope>NUCLEOTIDE SEQUENCE [LARGE SCALE GENOMIC DNA]</scope>
    <source>
        <tissue evidence="1">Mixed pool</tissue>
    </source>
</reference>
<evidence type="ECO:0000313" key="1">
    <source>
        <dbReference type="EMBL" id="ODM90854.1"/>
    </source>
</evidence>
<evidence type="ECO:0000313" key="2">
    <source>
        <dbReference type="Proteomes" id="UP000094527"/>
    </source>
</evidence>
<dbReference type="AlphaFoldDB" id="A0A1D2MDB5"/>
<dbReference type="Proteomes" id="UP000094527">
    <property type="component" value="Unassembled WGS sequence"/>
</dbReference>
<comment type="caution">
    <text evidence="1">The sequence shown here is derived from an EMBL/GenBank/DDBJ whole genome shotgun (WGS) entry which is preliminary data.</text>
</comment>
<accession>A0A1D2MDB5</accession>